<evidence type="ECO:0000256" key="7">
    <source>
        <dbReference type="ARBA" id="ARBA00022694"/>
    </source>
</evidence>
<evidence type="ECO:0000313" key="15">
    <source>
        <dbReference type="Proteomes" id="UP001230268"/>
    </source>
</evidence>
<evidence type="ECO:0000256" key="10">
    <source>
        <dbReference type="ARBA" id="ARBA00022840"/>
    </source>
</evidence>
<evidence type="ECO:0000256" key="5">
    <source>
        <dbReference type="ARBA" id="ARBA00022490"/>
    </source>
</evidence>
<evidence type="ECO:0000256" key="2">
    <source>
        <dbReference type="ARBA" id="ARBA00007663"/>
    </source>
</evidence>
<protein>
    <recommendedName>
        <fullName evidence="4">Threonylcarbamoyl-AMP synthase</fullName>
        <ecNumber evidence="3">2.7.7.87</ecNumber>
    </recommendedName>
    <alternativeName>
        <fullName evidence="11">L-threonylcarbamoyladenylate synthase</fullName>
    </alternativeName>
</protein>
<evidence type="ECO:0000256" key="12">
    <source>
        <dbReference type="ARBA" id="ARBA00048366"/>
    </source>
</evidence>
<evidence type="ECO:0000256" key="9">
    <source>
        <dbReference type="ARBA" id="ARBA00022741"/>
    </source>
</evidence>
<keyword evidence="8" id="KW-0548">Nucleotidyltransferase</keyword>
<comment type="catalytic activity">
    <reaction evidence="12">
        <text>L-threonine + hydrogencarbonate + ATP = L-threonylcarbamoyladenylate + diphosphate + H2O</text>
        <dbReference type="Rhea" id="RHEA:36407"/>
        <dbReference type="ChEBI" id="CHEBI:15377"/>
        <dbReference type="ChEBI" id="CHEBI:17544"/>
        <dbReference type="ChEBI" id="CHEBI:30616"/>
        <dbReference type="ChEBI" id="CHEBI:33019"/>
        <dbReference type="ChEBI" id="CHEBI:57926"/>
        <dbReference type="ChEBI" id="CHEBI:73682"/>
        <dbReference type="EC" id="2.7.7.87"/>
    </reaction>
</comment>
<keyword evidence="9" id="KW-0547">Nucleotide-binding</keyword>
<dbReference type="GO" id="GO:0000049">
    <property type="term" value="F:tRNA binding"/>
    <property type="evidence" value="ECO:0007669"/>
    <property type="project" value="TreeGrafter"/>
</dbReference>
<keyword evidence="7" id="KW-0819">tRNA processing</keyword>
<dbReference type="InterPro" id="IPR006070">
    <property type="entry name" value="Sua5-like_dom"/>
</dbReference>
<reference evidence="14" key="1">
    <citation type="submission" date="2023-08" db="EMBL/GenBank/DDBJ databases">
        <title>Draft sequence of the Babesia gibsoni genome.</title>
        <authorList>
            <person name="Yamagishi J.Y."/>
            <person name="Xuan X.X."/>
        </authorList>
    </citation>
    <scope>NUCLEOTIDE SEQUENCE</scope>
    <source>
        <strain evidence="14">Azabu</strain>
    </source>
</reference>
<dbReference type="Pfam" id="PF01300">
    <property type="entry name" value="Sua5_yciO_yrdC"/>
    <property type="match status" value="1"/>
</dbReference>
<evidence type="ECO:0000256" key="11">
    <source>
        <dbReference type="ARBA" id="ARBA00029774"/>
    </source>
</evidence>
<dbReference type="Proteomes" id="UP001230268">
    <property type="component" value="Unassembled WGS sequence"/>
</dbReference>
<dbReference type="Pfam" id="PF03481">
    <property type="entry name" value="Sua5_C"/>
    <property type="match status" value="1"/>
</dbReference>
<dbReference type="InterPro" id="IPR050156">
    <property type="entry name" value="TC-AMP_synthase_SUA5"/>
</dbReference>
<dbReference type="GO" id="GO:0006450">
    <property type="term" value="P:regulation of translational fidelity"/>
    <property type="evidence" value="ECO:0007669"/>
    <property type="project" value="TreeGrafter"/>
</dbReference>
<evidence type="ECO:0000256" key="1">
    <source>
        <dbReference type="ARBA" id="ARBA00004496"/>
    </source>
</evidence>
<dbReference type="InterPro" id="IPR017945">
    <property type="entry name" value="DHBP_synth_RibB-like_a/b_dom"/>
</dbReference>
<dbReference type="GO" id="GO:0003725">
    <property type="term" value="F:double-stranded RNA binding"/>
    <property type="evidence" value="ECO:0007669"/>
    <property type="project" value="InterPro"/>
</dbReference>
<evidence type="ECO:0000256" key="4">
    <source>
        <dbReference type="ARBA" id="ARBA00015492"/>
    </source>
</evidence>
<keyword evidence="6" id="KW-0808">Transferase</keyword>
<comment type="similarity">
    <text evidence="2">Belongs to the SUA5 family.</text>
</comment>
<name>A0AAD8LNK1_BABGI</name>
<dbReference type="PROSITE" id="PS51163">
    <property type="entry name" value="YRDC"/>
    <property type="match status" value="1"/>
</dbReference>
<dbReference type="GO" id="GO:0061710">
    <property type="term" value="F:L-threonylcarbamoyladenylate synthase"/>
    <property type="evidence" value="ECO:0007669"/>
    <property type="project" value="UniProtKB-EC"/>
</dbReference>
<comment type="subcellular location">
    <subcellularLocation>
        <location evidence="1">Cytoplasm</location>
    </subcellularLocation>
</comment>
<evidence type="ECO:0000256" key="3">
    <source>
        <dbReference type="ARBA" id="ARBA00012584"/>
    </source>
</evidence>
<evidence type="ECO:0000313" key="14">
    <source>
        <dbReference type="EMBL" id="KAK1442356.1"/>
    </source>
</evidence>
<keyword evidence="5" id="KW-0963">Cytoplasm</keyword>
<dbReference type="SUPFAM" id="SSF55821">
    <property type="entry name" value="YrdC/RibB"/>
    <property type="match status" value="1"/>
</dbReference>
<dbReference type="PANTHER" id="PTHR17490:SF16">
    <property type="entry name" value="THREONYLCARBAMOYL-AMP SYNTHASE"/>
    <property type="match status" value="1"/>
</dbReference>
<dbReference type="EMBL" id="JAVEPI010000004">
    <property type="protein sequence ID" value="KAK1442356.1"/>
    <property type="molecule type" value="Genomic_DNA"/>
</dbReference>
<sequence length="456" mass="50124">MEGKLESPTLLTWDESNPHPILEQLKEHLLKPCGLIGMPTETVYGLAANGLCEESVRHIFTVKGRPLTDPVILHVPTFVNALETIFDASVYDAFVILLMAKRFAPGPITIITRGRSTISPVVSANTMFPAVRCPSHPVAQKLLRHVGIPLAAPSANKFGHISPTSADHVVSEFPDVPILVLNAGECHFGVESTVVKVEPSEGSVNSNEFLSDLGASYKDMEKVVNAMELEMIPRISRSDESIEQLCREVGVSSGFLRAFLSHIVVSKDLPHKLHILRRGFVTEGDLRSLFDLSVFPCTEVTCVDMFSGVKDVSVSPGTMLTHYAPSVPTYLLGDCQNQSGSVIPMDRLIMVDAIGSFKDYSTCFLSYNCLDRDDQVVAHKLYATLRDAEKIALDYNRDNQGKSSAEDMLNGSAIIVFNHQQLPTDLNATVRDRLMRACSCKTINYRKDGTVVEFVL</sequence>
<dbReference type="EC" id="2.7.7.87" evidence="3"/>
<dbReference type="GO" id="GO:0005737">
    <property type="term" value="C:cytoplasm"/>
    <property type="evidence" value="ECO:0007669"/>
    <property type="project" value="UniProtKB-SubCell"/>
</dbReference>
<keyword evidence="15" id="KW-1185">Reference proteome</keyword>
<gene>
    <name evidence="14" type="ORF">BgAZ_403860</name>
</gene>
<dbReference type="GO" id="GO:0005524">
    <property type="term" value="F:ATP binding"/>
    <property type="evidence" value="ECO:0007669"/>
    <property type="project" value="UniProtKB-KW"/>
</dbReference>
<proteinExistence type="inferred from homology"/>
<dbReference type="InterPro" id="IPR038385">
    <property type="entry name" value="Sua5/YwlC_C"/>
</dbReference>
<dbReference type="Gene3D" id="3.90.870.10">
    <property type="entry name" value="DHBP synthase"/>
    <property type="match status" value="1"/>
</dbReference>
<dbReference type="Gene3D" id="3.40.50.11030">
    <property type="entry name" value="Threonylcarbamoyl-AMP synthase, C-terminal domain"/>
    <property type="match status" value="1"/>
</dbReference>
<keyword evidence="10" id="KW-0067">ATP-binding</keyword>
<dbReference type="AlphaFoldDB" id="A0AAD8LNK1"/>
<organism evidence="14 15">
    <name type="scientific">Babesia gibsoni</name>
    <dbReference type="NCBI Taxonomy" id="33632"/>
    <lineage>
        <taxon>Eukaryota</taxon>
        <taxon>Sar</taxon>
        <taxon>Alveolata</taxon>
        <taxon>Apicomplexa</taxon>
        <taxon>Aconoidasida</taxon>
        <taxon>Piroplasmida</taxon>
        <taxon>Babesiidae</taxon>
        <taxon>Babesia</taxon>
    </lineage>
</organism>
<accession>A0AAD8LNK1</accession>
<feature type="domain" description="YrdC-like" evidence="13">
    <location>
        <begin position="19"/>
        <end position="216"/>
    </location>
</feature>
<dbReference type="InterPro" id="IPR005145">
    <property type="entry name" value="Sua5_C"/>
</dbReference>
<evidence type="ECO:0000256" key="6">
    <source>
        <dbReference type="ARBA" id="ARBA00022679"/>
    </source>
</evidence>
<evidence type="ECO:0000259" key="13">
    <source>
        <dbReference type="PROSITE" id="PS51163"/>
    </source>
</evidence>
<dbReference type="PANTHER" id="PTHR17490">
    <property type="entry name" value="SUA5"/>
    <property type="match status" value="1"/>
</dbReference>
<evidence type="ECO:0000256" key="8">
    <source>
        <dbReference type="ARBA" id="ARBA00022695"/>
    </source>
</evidence>
<comment type="caution">
    <text evidence="14">The sequence shown here is derived from an EMBL/GenBank/DDBJ whole genome shotgun (WGS) entry which is preliminary data.</text>
</comment>
<dbReference type="GO" id="GO:0008033">
    <property type="term" value="P:tRNA processing"/>
    <property type="evidence" value="ECO:0007669"/>
    <property type="project" value="UniProtKB-KW"/>
</dbReference>